<dbReference type="NCBIfam" id="NF041390">
    <property type="entry name" value="TadE_Rv3655c"/>
    <property type="match status" value="1"/>
</dbReference>
<protein>
    <recommendedName>
        <fullName evidence="4">TadE family protein</fullName>
    </recommendedName>
</protein>
<proteinExistence type="predicted"/>
<reference evidence="2 3" key="1">
    <citation type="journal article" date="2013" name="ISME J.">
        <title>A metabolic model for members of the genus Tetrasphaera involved in enhanced biological phosphorus removal.</title>
        <authorList>
            <person name="Kristiansen R."/>
            <person name="Nguyen H.T.T."/>
            <person name="Saunders A.M."/>
            <person name="Nielsen J.L."/>
            <person name="Wimmer R."/>
            <person name="Le V.Q."/>
            <person name="McIlroy S.J."/>
            <person name="Petrovski S."/>
            <person name="Seviour R.J."/>
            <person name="Calteau A."/>
            <person name="Nielsen K.L."/>
            <person name="Nielsen P.H."/>
        </authorList>
    </citation>
    <scope>NUCLEOTIDE SEQUENCE [LARGE SCALE GENOMIC DNA]</scope>
    <source>
        <strain evidence="2 3">Ben 74</strain>
    </source>
</reference>
<keyword evidence="1" id="KW-0812">Transmembrane</keyword>
<dbReference type="AlphaFoldDB" id="A0A077M7X0"/>
<sequence>MGRARQRSAPRGVEAGIVTLEVALMMFAVVFFLTAGVTALATGIDHVRCAEAARVGARLAARSESPAQVVAGALAAAPGGSRVEVSRGSGTVTVTVRAPERAFFARLGIDVAGVGRSVAPTERTGRE</sequence>
<dbReference type="RefSeq" id="WP_053079833.1">
    <property type="nucleotide sequence ID" value="NZ_HF571038.1"/>
</dbReference>
<evidence type="ECO:0008006" key="4">
    <source>
        <dbReference type="Google" id="ProtNLM"/>
    </source>
</evidence>
<accession>A0A077M7X0</accession>
<organism evidence="2 3">
    <name type="scientific">Nostocoides jenkinsii Ben 74</name>
    <dbReference type="NCBI Taxonomy" id="1193518"/>
    <lineage>
        <taxon>Bacteria</taxon>
        <taxon>Bacillati</taxon>
        <taxon>Actinomycetota</taxon>
        <taxon>Actinomycetes</taxon>
        <taxon>Micrococcales</taxon>
        <taxon>Intrasporangiaceae</taxon>
        <taxon>Nostocoides</taxon>
    </lineage>
</organism>
<keyword evidence="3" id="KW-1185">Reference proteome</keyword>
<evidence type="ECO:0000313" key="2">
    <source>
        <dbReference type="EMBL" id="CCI51955.1"/>
    </source>
</evidence>
<gene>
    <name evidence="2" type="ORF">BN13_1330020</name>
</gene>
<dbReference type="Proteomes" id="UP000035720">
    <property type="component" value="Unassembled WGS sequence"/>
</dbReference>
<feature type="transmembrane region" description="Helical" evidence="1">
    <location>
        <begin position="12"/>
        <end position="33"/>
    </location>
</feature>
<keyword evidence="1" id="KW-0472">Membrane</keyword>
<evidence type="ECO:0000256" key="1">
    <source>
        <dbReference type="SAM" id="Phobius"/>
    </source>
</evidence>
<comment type="caution">
    <text evidence="2">The sequence shown here is derived from an EMBL/GenBank/DDBJ whole genome shotgun (WGS) entry which is preliminary data.</text>
</comment>
<name>A0A077M7X0_9MICO</name>
<keyword evidence="1" id="KW-1133">Transmembrane helix</keyword>
<dbReference type="InterPro" id="IPR049790">
    <property type="entry name" value="Rv3655c/TadE"/>
</dbReference>
<evidence type="ECO:0000313" key="3">
    <source>
        <dbReference type="Proteomes" id="UP000035720"/>
    </source>
</evidence>
<dbReference type="EMBL" id="CAJC01000039">
    <property type="protein sequence ID" value="CCI51955.1"/>
    <property type="molecule type" value="Genomic_DNA"/>
</dbReference>
<dbReference type="STRING" id="1193518.BN13_1330020"/>